<feature type="compositionally biased region" description="Low complexity" evidence="1">
    <location>
        <begin position="25"/>
        <end position="47"/>
    </location>
</feature>
<protein>
    <submittedName>
        <fullName evidence="2">Uncharacterized protein</fullName>
    </submittedName>
</protein>
<dbReference type="Proteomes" id="UP001189429">
    <property type="component" value="Unassembled WGS sequence"/>
</dbReference>
<keyword evidence="3" id="KW-1185">Reference proteome</keyword>
<evidence type="ECO:0000313" key="2">
    <source>
        <dbReference type="EMBL" id="CAK0843441.1"/>
    </source>
</evidence>
<reference evidence="2" key="1">
    <citation type="submission" date="2023-10" db="EMBL/GenBank/DDBJ databases">
        <authorList>
            <person name="Chen Y."/>
            <person name="Shah S."/>
            <person name="Dougan E. K."/>
            <person name="Thang M."/>
            <person name="Chan C."/>
        </authorList>
    </citation>
    <scope>NUCLEOTIDE SEQUENCE [LARGE SCALE GENOMIC DNA]</scope>
</reference>
<feature type="region of interest" description="Disordered" evidence="1">
    <location>
        <begin position="65"/>
        <end position="111"/>
    </location>
</feature>
<gene>
    <name evidence="2" type="ORF">PCOR1329_LOCUS37784</name>
</gene>
<evidence type="ECO:0000256" key="1">
    <source>
        <dbReference type="SAM" id="MobiDB-lite"/>
    </source>
</evidence>
<feature type="compositionally biased region" description="Low complexity" evidence="1">
    <location>
        <begin position="68"/>
        <end position="88"/>
    </location>
</feature>
<name>A0ABN9TCJ4_9DINO</name>
<dbReference type="EMBL" id="CAUYUJ010014579">
    <property type="protein sequence ID" value="CAK0843441.1"/>
    <property type="molecule type" value="Genomic_DNA"/>
</dbReference>
<comment type="caution">
    <text evidence="2">The sequence shown here is derived from an EMBL/GenBank/DDBJ whole genome shotgun (WGS) entry which is preliminary data.</text>
</comment>
<proteinExistence type="predicted"/>
<sequence>MRALGRRLPAPHQRLLPRCPPPPSARAAACSGPRRSAEAPAASAPTAAYGAEFLRQASDWEKRYERVASTGSAPETAAGAAQAAATAPPRREAEGPSARAAAAAPAEEDDARREELVRAQLRKLFKELWGHVSCSVAWAMHRKRTLEPQVQRPYGNLTDAEVREAKAEAARAKHSKAEVLQSARKQKFDSDYKEFHKIYLDERAKFRAMKKSEILRRRRAKPMHRFDNVGYSEEDPEYEAEEGSVFDDAWRQKSIVEDCWKAEFNQMLHGMAREMTPRGEIVAARTNRLDVASGTCTDRLLDVAAGAYRAHVTEQNRPVLTHELADFANPFMMKQSALERLLSERCLRNQLDERCMPRLLERHPDLVKLRARAPLPPEVLEPLAAFRGDVRWSFDARERLSQKLEGAGRALDAVLDGAAAEGEGSGAGGLLSALPENEACRPDQVDGVHHPWKNHVGFESAVPRGMAGGTKFGQPTPTLQAQIQRLRYPTLQRVAHTLPADTKWRAHVVRTIQVLERSKGWDYSSKLTAVNKMKEVYDQFKPSDEINSAFDKKLVLNRVPSHLKRKFARDKQYVKTFSKNFLKLKSWLRYRPSLTAREPLKISEAKLKSTQLRK</sequence>
<accession>A0ABN9TCJ4</accession>
<feature type="region of interest" description="Disordered" evidence="1">
    <location>
        <begin position="1"/>
        <end position="47"/>
    </location>
</feature>
<organism evidence="2 3">
    <name type="scientific">Prorocentrum cordatum</name>
    <dbReference type="NCBI Taxonomy" id="2364126"/>
    <lineage>
        <taxon>Eukaryota</taxon>
        <taxon>Sar</taxon>
        <taxon>Alveolata</taxon>
        <taxon>Dinophyceae</taxon>
        <taxon>Prorocentrales</taxon>
        <taxon>Prorocentraceae</taxon>
        <taxon>Prorocentrum</taxon>
    </lineage>
</organism>
<feature type="compositionally biased region" description="Low complexity" evidence="1">
    <location>
        <begin position="95"/>
        <end position="105"/>
    </location>
</feature>
<evidence type="ECO:0000313" key="3">
    <source>
        <dbReference type="Proteomes" id="UP001189429"/>
    </source>
</evidence>